<dbReference type="AlphaFoldDB" id="A0A0R2BQW2"/>
<name>A0A0R2BQW2_SECCO</name>
<evidence type="ECO:0000256" key="1">
    <source>
        <dbReference type="ARBA" id="ARBA00009067"/>
    </source>
</evidence>
<dbReference type="PANTHER" id="PTHR36435">
    <property type="entry name" value="SLR1288 PROTEIN"/>
    <property type="match status" value="1"/>
</dbReference>
<sequence length="225" mass="26366">MTAYLKRQTMRIIAFIMLLIIYLINSGQLTTATEYAKKNPAIATKYIGIMLMTMAVILALFAWLYRRQLQRGNPHHFKKRPFTIKSILQLFAFFIGMLAVQVLWSQLIVHHILPMPTNQSEVDSQALQLPFWNNFYSIVAAPVFEEFIFRGFFFNFFFAKNNRRNIVLGILISGFIFGFLHTFSFSVTTLFYSGLGWILASCYLYFKDIRYDMALHFMNNLWSIL</sequence>
<keyword evidence="4" id="KW-0645">Protease</keyword>
<feature type="transmembrane region" description="Helical" evidence="2">
    <location>
        <begin position="165"/>
        <end position="183"/>
    </location>
</feature>
<evidence type="ECO:0000313" key="4">
    <source>
        <dbReference type="EMBL" id="KRM77996.1"/>
    </source>
</evidence>
<gene>
    <name evidence="4" type="ORF">FC82_GL000021</name>
</gene>
<protein>
    <submittedName>
        <fullName evidence="4">Metal-dependent membrane protease</fullName>
    </submittedName>
</protein>
<feature type="transmembrane region" description="Helical" evidence="2">
    <location>
        <begin position="12"/>
        <end position="31"/>
    </location>
</feature>
<accession>A0A0R2BQW2</accession>
<feature type="transmembrane region" description="Helical" evidence="2">
    <location>
        <begin position="86"/>
        <end position="104"/>
    </location>
</feature>
<feature type="domain" description="CAAX prenyl protease 2/Lysostaphin resistance protein A-like" evidence="3">
    <location>
        <begin position="130"/>
        <end position="221"/>
    </location>
</feature>
<dbReference type="RefSeq" id="WP_056995879.1">
    <property type="nucleotide sequence ID" value="NZ_AYYR01000001.1"/>
</dbReference>
<dbReference type="InterPro" id="IPR052710">
    <property type="entry name" value="CAAX_protease"/>
</dbReference>
<evidence type="ECO:0000259" key="3">
    <source>
        <dbReference type="Pfam" id="PF02517"/>
    </source>
</evidence>
<keyword evidence="4" id="KW-0378">Hydrolase</keyword>
<keyword evidence="2" id="KW-0812">Transmembrane</keyword>
<feature type="transmembrane region" description="Helical" evidence="2">
    <location>
        <begin position="189"/>
        <end position="206"/>
    </location>
</feature>
<evidence type="ECO:0000256" key="2">
    <source>
        <dbReference type="SAM" id="Phobius"/>
    </source>
</evidence>
<feature type="transmembrane region" description="Helical" evidence="2">
    <location>
        <begin position="43"/>
        <end position="65"/>
    </location>
</feature>
<feature type="transmembrane region" description="Helical" evidence="2">
    <location>
        <begin position="135"/>
        <end position="158"/>
    </location>
</feature>
<organism evidence="4 5">
    <name type="scientific">Secundilactobacillus collinoides DSM 20515 = JCM 1123</name>
    <dbReference type="NCBI Taxonomy" id="1423733"/>
    <lineage>
        <taxon>Bacteria</taxon>
        <taxon>Bacillati</taxon>
        <taxon>Bacillota</taxon>
        <taxon>Bacilli</taxon>
        <taxon>Lactobacillales</taxon>
        <taxon>Lactobacillaceae</taxon>
        <taxon>Secundilactobacillus</taxon>
    </lineage>
</organism>
<comment type="similarity">
    <text evidence="1">Belongs to the UPF0177 family.</text>
</comment>
<dbReference type="GO" id="GO:0004175">
    <property type="term" value="F:endopeptidase activity"/>
    <property type="evidence" value="ECO:0007669"/>
    <property type="project" value="UniProtKB-ARBA"/>
</dbReference>
<dbReference type="Pfam" id="PF02517">
    <property type="entry name" value="Rce1-like"/>
    <property type="match status" value="1"/>
</dbReference>
<dbReference type="PATRIC" id="fig|1423733.4.peg.22"/>
<dbReference type="EMBL" id="AYYR01000001">
    <property type="protein sequence ID" value="KRM77996.1"/>
    <property type="molecule type" value="Genomic_DNA"/>
</dbReference>
<comment type="caution">
    <text evidence="4">The sequence shown here is derived from an EMBL/GenBank/DDBJ whole genome shotgun (WGS) entry which is preliminary data.</text>
</comment>
<dbReference type="InterPro" id="IPR003675">
    <property type="entry name" value="Rce1/LyrA-like_dom"/>
</dbReference>
<proteinExistence type="inferred from homology"/>
<evidence type="ECO:0000313" key="5">
    <source>
        <dbReference type="Proteomes" id="UP000051845"/>
    </source>
</evidence>
<keyword evidence="2" id="KW-0472">Membrane</keyword>
<keyword evidence="2" id="KW-1133">Transmembrane helix</keyword>
<dbReference type="GO" id="GO:0006508">
    <property type="term" value="P:proteolysis"/>
    <property type="evidence" value="ECO:0007669"/>
    <property type="project" value="UniProtKB-KW"/>
</dbReference>
<dbReference type="GO" id="GO:0080120">
    <property type="term" value="P:CAAX-box protein maturation"/>
    <property type="evidence" value="ECO:0007669"/>
    <property type="project" value="UniProtKB-ARBA"/>
</dbReference>
<dbReference type="PANTHER" id="PTHR36435:SF1">
    <property type="entry name" value="CAAX AMINO TERMINAL PROTEASE FAMILY PROTEIN"/>
    <property type="match status" value="1"/>
</dbReference>
<dbReference type="STRING" id="33960.TY91_09190"/>
<dbReference type="Proteomes" id="UP000051845">
    <property type="component" value="Unassembled WGS sequence"/>
</dbReference>
<reference evidence="4 5" key="1">
    <citation type="journal article" date="2015" name="Genome Announc.">
        <title>Expanding the biotechnology potential of lactobacilli through comparative genomics of 213 strains and associated genera.</title>
        <authorList>
            <person name="Sun Z."/>
            <person name="Harris H.M."/>
            <person name="McCann A."/>
            <person name="Guo C."/>
            <person name="Argimon S."/>
            <person name="Zhang W."/>
            <person name="Yang X."/>
            <person name="Jeffery I.B."/>
            <person name="Cooney J.C."/>
            <person name="Kagawa T.F."/>
            <person name="Liu W."/>
            <person name="Song Y."/>
            <person name="Salvetti E."/>
            <person name="Wrobel A."/>
            <person name="Rasinkangas P."/>
            <person name="Parkhill J."/>
            <person name="Rea M.C."/>
            <person name="O'Sullivan O."/>
            <person name="Ritari J."/>
            <person name="Douillard F.P."/>
            <person name="Paul Ross R."/>
            <person name="Yang R."/>
            <person name="Briner A.E."/>
            <person name="Felis G.E."/>
            <person name="de Vos W.M."/>
            <person name="Barrangou R."/>
            <person name="Klaenhammer T.R."/>
            <person name="Caufield P.W."/>
            <person name="Cui Y."/>
            <person name="Zhang H."/>
            <person name="O'Toole P.W."/>
        </authorList>
    </citation>
    <scope>NUCLEOTIDE SEQUENCE [LARGE SCALE GENOMIC DNA]</scope>
    <source>
        <strain evidence="4 5">DSM 20515</strain>
    </source>
</reference>